<dbReference type="STRING" id="1077947.SAMN05216227_100782"/>
<organism evidence="1 2">
    <name type="scientific">Pseudorhodobacter antarcticus</name>
    <dbReference type="NCBI Taxonomy" id="1077947"/>
    <lineage>
        <taxon>Bacteria</taxon>
        <taxon>Pseudomonadati</taxon>
        <taxon>Pseudomonadota</taxon>
        <taxon>Alphaproteobacteria</taxon>
        <taxon>Rhodobacterales</taxon>
        <taxon>Paracoccaceae</taxon>
        <taxon>Pseudorhodobacter</taxon>
    </lineage>
</organism>
<proteinExistence type="predicted"/>
<dbReference type="Pfam" id="PF20319">
    <property type="entry name" value="DUF6614"/>
    <property type="match status" value="1"/>
</dbReference>
<name>A0A1H8DPD6_9RHOB</name>
<evidence type="ECO:0000313" key="1">
    <source>
        <dbReference type="EMBL" id="SEN09066.1"/>
    </source>
</evidence>
<dbReference type="InterPro" id="IPR046722">
    <property type="entry name" value="DUF6614"/>
</dbReference>
<dbReference type="EMBL" id="FOCO01000007">
    <property type="protein sequence ID" value="SEN09066.1"/>
    <property type="molecule type" value="Genomic_DNA"/>
</dbReference>
<dbReference type="OrthoDB" id="7359918at2"/>
<dbReference type="RefSeq" id="WP_050519080.1">
    <property type="nucleotide sequence ID" value="NZ_FOCO01000007.1"/>
</dbReference>
<sequence length="116" mass="13493">MNLYHCMIELKDGARALAFAAVVEVWMNGLQEKGLIVRWRLMRRKLGLASGSLTDFLLEVELESLGQLDTFFDTLSKQDAEMARRYEQMHQMIARSEVGLYRPYPDQQQQERIALI</sequence>
<accession>A0A1H8DPD6</accession>
<evidence type="ECO:0008006" key="3">
    <source>
        <dbReference type="Google" id="ProtNLM"/>
    </source>
</evidence>
<dbReference type="Proteomes" id="UP000183002">
    <property type="component" value="Unassembled WGS sequence"/>
</dbReference>
<reference evidence="1 2" key="1">
    <citation type="submission" date="2016-10" db="EMBL/GenBank/DDBJ databases">
        <authorList>
            <person name="de Groot N.N."/>
        </authorList>
    </citation>
    <scope>NUCLEOTIDE SEQUENCE [LARGE SCALE GENOMIC DNA]</scope>
    <source>
        <strain evidence="1 2">CGMCC 1.10836</strain>
    </source>
</reference>
<keyword evidence="2" id="KW-1185">Reference proteome</keyword>
<gene>
    <name evidence="1" type="ORF">SAMN05216227_100782</name>
</gene>
<dbReference type="AlphaFoldDB" id="A0A1H8DPD6"/>
<protein>
    <recommendedName>
        <fullName evidence="3">NIPSNAP protein</fullName>
    </recommendedName>
</protein>
<evidence type="ECO:0000313" key="2">
    <source>
        <dbReference type="Proteomes" id="UP000183002"/>
    </source>
</evidence>